<keyword evidence="3" id="KW-1185">Reference proteome</keyword>
<evidence type="ECO:0000313" key="2">
    <source>
        <dbReference type="EMBL" id="VVC29182.1"/>
    </source>
</evidence>
<dbReference type="EMBL" id="CABPRJ010000488">
    <property type="protein sequence ID" value="VVC29182.1"/>
    <property type="molecule type" value="Genomic_DNA"/>
</dbReference>
<feature type="region of interest" description="Disordered" evidence="1">
    <location>
        <begin position="25"/>
        <end position="53"/>
    </location>
</feature>
<gene>
    <name evidence="2" type="ORF">CINCED_3A003458</name>
</gene>
<dbReference type="AlphaFoldDB" id="A0A5E4MCN4"/>
<evidence type="ECO:0000313" key="3">
    <source>
        <dbReference type="Proteomes" id="UP000325440"/>
    </source>
</evidence>
<name>A0A5E4MCN4_9HEMI</name>
<proteinExistence type="predicted"/>
<feature type="compositionally biased region" description="Polar residues" evidence="1">
    <location>
        <begin position="36"/>
        <end position="46"/>
    </location>
</feature>
<dbReference type="Proteomes" id="UP000325440">
    <property type="component" value="Unassembled WGS sequence"/>
</dbReference>
<organism evidence="2 3">
    <name type="scientific">Cinara cedri</name>
    <dbReference type="NCBI Taxonomy" id="506608"/>
    <lineage>
        <taxon>Eukaryota</taxon>
        <taxon>Metazoa</taxon>
        <taxon>Ecdysozoa</taxon>
        <taxon>Arthropoda</taxon>
        <taxon>Hexapoda</taxon>
        <taxon>Insecta</taxon>
        <taxon>Pterygota</taxon>
        <taxon>Neoptera</taxon>
        <taxon>Paraneoptera</taxon>
        <taxon>Hemiptera</taxon>
        <taxon>Sternorrhyncha</taxon>
        <taxon>Aphidomorpha</taxon>
        <taxon>Aphidoidea</taxon>
        <taxon>Aphididae</taxon>
        <taxon>Lachninae</taxon>
        <taxon>Cinara</taxon>
    </lineage>
</organism>
<reference evidence="2 3" key="1">
    <citation type="submission" date="2019-08" db="EMBL/GenBank/DDBJ databases">
        <authorList>
            <person name="Alioto T."/>
            <person name="Alioto T."/>
            <person name="Gomez Garrido J."/>
        </authorList>
    </citation>
    <scope>NUCLEOTIDE SEQUENCE [LARGE SCALE GENOMIC DNA]</scope>
</reference>
<accession>A0A5E4MCN4</accession>
<sequence>MTDKETDSYFNEYGTRDRTSYFFEGIGHGHRRPTKVQPSTATNSFETPFAAPSGPNKYRLGNSNCVMDGLKRDEMLAEFQYALYRVVEGKAFFQDSHTPSDHLSEAIGIHHLSIMNIPGFKNLSKL</sequence>
<evidence type="ECO:0000256" key="1">
    <source>
        <dbReference type="SAM" id="MobiDB-lite"/>
    </source>
</evidence>
<protein>
    <submittedName>
        <fullName evidence="2">Uncharacterized protein</fullName>
    </submittedName>
</protein>